<accession>A0A1B0BPG6</accession>
<protein>
    <submittedName>
        <fullName evidence="1">Uncharacterized protein</fullName>
    </submittedName>
</protein>
<keyword evidence="2" id="KW-1185">Reference proteome</keyword>
<dbReference type="EnsemblMetazoa" id="GPPI036419-RA">
    <property type="protein sequence ID" value="GPPI036419-PA"/>
    <property type="gene ID" value="GPPI036419"/>
</dbReference>
<organism evidence="1 2">
    <name type="scientific">Glossina palpalis gambiensis</name>
    <dbReference type="NCBI Taxonomy" id="67801"/>
    <lineage>
        <taxon>Eukaryota</taxon>
        <taxon>Metazoa</taxon>
        <taxon>Ecdysozoa</taxon>
        <taxon>Arthropoda</taxon>
        <taxon>Hexapoda</taxon>
        <taxon>Insecta</taxon>
        <taxon>Pterygota</taxon>
        <taxon>Neoptera</taxon>
        <taxon>Endopterygota</taxon>
        <taxon>Diptera</taxon>
        <taxon>Brachycera</taxon>
        <taxon>Muscomorpha</taxon>
        <taxon>Hippoboscoidea</taxon>
        <taxon>Glossinidae</taxon>
        <taxon>Glossina</taxon>
    </lineage>
</organism>
<dbReference type="Proteomes" id="UP000092460">
    <property type="component" value="Unassembled WGS sequence"/>
</dbReference>
<name>A0A1B0BPG6_9MUSC</name>
<dbReference type="EMBL" id="JXJN01017942">
    <property type="status" value="NOT_ANNOTATED_CDS"/>
    <property type="molecule type" value="Genomic_DNA"/>
</dbReference>
<dbReference type="AlphaFoldDB" id="A0A1B0BPG6"/>
<evidence type="ECO:0000313" key="1">
    <source>
        <dbReference type="EnsemblMetazoa" id="GPPI036419-PA"/>
    </source>
</evidence>
<reference evidence="2" key="1">
    <citation type="submission" date="2015-01" db="EMBL/GenBank/DDBJ databases">
        <authorList>
            <person name="Aksoy S."/>
            <person name="Warren W."/>
            <person name="Wilson R.K."/>
        </authorList>
    </citation>
    <scope>NUCLEOTIDE SEQUENCE [LARGE SCALE GENOMIC DNA]</scope>
    <source>
        <strain evidence="2">IAEA</strain>
    </source>
</reference>
<sequence>MFMQVRTLFISTYISYTTGVMEIFIFSWEQQQQQQQHNAQIKNRKQTQVLYHDNNRILNTRAEMAQTIASKGEIDSVTFCDVHLMLEDLEEEIIKVVTIPLSRSQILLLITI</sequence>
<evidence type="ECO:0000313" key="2">
    <source>
        <dbReference type="Proteomes" id="UP000092460"/>
    </source>
</evidence>
<dbReference type="VEuPathDB" id="VectorBase:GPPI036419"/>
<proteinExistence type="predicted"/>
<reference evidence="1" key="2">
    <citation type="submission" date="2020-05" db="UniProtKB">
        <authorList>
            <consortium name="EnsemblMetazoa"/>
        </authorList>
    </citation>
    <scope>IDENTIFICATION</scope>
    <source>
        <strain evidence="1">IAEA</strain>
    </source>
</reference>